<evidence type="ECO:0000313" key="3">
    <source>
        <dbReference type="Proteomes" id="UP000003208"/>
    </source>
</evidence>
<feature type="transmembrane region" description="Helical" evidence="1">
    <location>
        <begin position="21"/>
        <end position="43"/>
    </location>
</feature>
<keyword evidence="1" id="KW-0472">Membrane</keyword>
<keyword evidence="1" id="KW-1133">Transmembrane helix</keyword>
<reference evidence="2 3" key="1">
    <citation type="journal article" date="2012" name="J. Bacteriol.">
        <title>Genome sequence of deep-sea manganese-oxidizing bacterium Marinobacter manganoxydans MnI7-9.</title>
        <authorList>
            <person name="Wang H."/>
            <person name="Li H."/>
            <person name="Shao Z."/>
            <person name="Liao S."/>
            <person name="Johnstone L."/>
            <person name="Rensing C."/>
            <person name="Wang G."/>
        </authorList>
    </citation>
    <scope>NUCLEOTIDE SEQUENCE [LARGE SCALE GENOMIC DNA]</scope>
    <source>
        <strain evidence="2 3">MnI7-9</strain>
    </source>
</reference>
<dbReference type="EMBL" id="AGTR01000006">
    <property type="protein sequence ID" value="EHJ06369.1"/>
    <property type="molecule type" value="Genomic_DNA"/>
</dbReference>
<proteinExistence type="predicted"/>
<evidence type="ECO:0000256" key="1">
    <source>
        <dbReference type="SAM" id="Phobius"/>
    </source>
</evidence>
<name>G6YN40_9GAMM</name>
<protein>
    <submittedName>
        <fullName evidence="2">Uncharacterized protein</fullName>
    </submittedName>
</protein>
<dbReference type="AlphaFoldDB" id="G6YN40"/>
<dbReference type="PATRIC" id="fig|1094979.3.peg.225"/>
<organism evidence="2 3">
    <name type="scientific">Marinobacter manganoxydans MnI7-9</name>
    <dbReference type="NCBI Taxonomy" id="1094979"/>
    <lineage>
        <taxon>Bacteria</taxon>
        <taxon>Pseudomonadati</taxon>
        <taxon>Pseudomonadota</taxon>
        <taxon>Gammaproteobacteria</taxon>
        <taxon>Pseudomonadales</taxon>
        <taxon>Marinobacteraceae</taxon>
        <taxon>Marinobacter</taxon>
    </lineage>
</organism>
<keyword evidence="3" id="KW-1185">Reference proteome</keyword>
<keyword evidence="1" id="KW-0812">Transmembrane</keyword>
<sequence>MIHSITSLFLYSGRGRAAGIFVREVVYSACLLGTLAVVTQIIVGKTTSQFTPLSVRSMLHIYVENLYMELALLKIRV</sequence>
<gene>
    <name evidence="2" type="ORF">KYE_01206</name>
</gene>
<dbReference type="Proteomes" id="UP000003208">
    <property type="component" value="Unassembled WGS sequence"/>
</dbReference>
<accession>G6YN40</accession>
<evidence type="ECO:0000313" key="2">
    <source>
        <dbReference type="EMBL" id="EHJ06369.1"/>
    </source>
</evidence>